<gene>
    <name evidence="1" type="ORF">GCM10025867_43070</name>
</gene>
<reference evidence="2" key="1">
    <citation type="journal article" date="2019" name="Int. J. Syst. Evol. Microbiol.">
        <title>The Global Catalogue of Microorganisms (GCM) 10K type strain sequencing project: providing services to taxonomists for standard genome sequencing and annotation.</title>
        <authorList>
            <consortium name="The Broad Institute Genomics Platform"/>
            <consortium name="The Broad Institute Genome Sequencing Center for Infectious Disease"/>
            <person name="Wu L."/>
            <person name="Ma J."/>
        </authorList>
    </citation>
    <scope>NUCLEOTIDE SEQUENCE [LARGE SCALE GENOMIC DNA]</scope>
    <source>
        <strain evidence="2">NBRC 108728</strain>
    </source>
</reference>
<evidence type="ECO:0000313" key="2">
    <source>
        <dbReference type="Proteomes" id="UP001321486"/>
    </source>
</evidence>
<sequence length="206" mass="22045">MLHDWNDALTRLALEGDPPTGRDGHPVSLRSSTGSLADIGADDLAGAGLVTASALLDVLTFDEVSAIVRACVEVGTPALFGLSVTGRIELDPPDARDRVIEAAFNAHQQRSEQGRGLLGPTGASVARNLFETAGWQVASADTFWRLGPREPELLDEWFTGWVGAAVEQDPALRADRASYVARRELQASRGELFAVVHHLDVLASPR</sequence>
<proteinExistence type="predicted"/>
<dbReference type="Proteomes" id="UP001321486">
    <property type="component" value="Chromosome"/>
</dbReference>
<organism evidence="1 2">
    <name type="scientific">Frondihabitans sucicola</name>
    <dbReference type="NCBI Taxonomy" id="1268041"/>
    <lineage>
        <taxon>Bacteria</taxon>
        <taxon>Bacillati</taxon>
        <taxon>Actinomycetota</taxon>
        <taxon>Actinomycetes</taxon>
        <taxon>Micrococcales</taxon>
        <taxon>Microbacteriaceae</taxon>
        <taxon>Frondihabitans</taxon>
    </lineage>
</organism>
<accession>A0ABM8GUD9</accession>
<evidence type="ECO:0000313" key="1">
    <source>
        <dbReference type="EMBL" id="BDZ52066.1"/>
    </source>
</evidence>
<name>A0ABM8GUD9_9MICO</name>
<evidence type="ECO:0008006" key="3">
    <source>
        <dbReference type="Google" id="ProtNLM"/>
    </source>
</evidence>
<dbReference type="EMBL" id="AP027732">
    <property type="protein sequence ID" value="BDZ52066.1"/>
    <property type="molecule type" value="Genomic_DNA"/>
</dbReference>
<keyword evidence="2" id="KW-1185">Reference proteome</keyword>
<protein>
    <recommendedName>
        <fullName evidence="3">SAM-dependent methyltransferase</fullName>
    </recommendedName>
</protein>